<accession>A0A1W2AM24</accession>
<dbReference type="SUPFAM" id="SSF52833">
    <property type="entry name" value="Thioredoxin-like"/>
    <property type="match status" value="1"/>
</dbReference>
<evidence type="ECO:0000313" key="1">
    <source>
        <dbReference type="EMBL" id="SMC61654.1"/>
    </source>
</evidence>
<protein>
    <recommendedName>
        <fullName evidence="3">Thiol-disulfide isomerase or thioredoxin</fullName>
    </recommendedName>
</protein>
<dbReference type="STRING" id="1434700.SAMN06296427_104282"/>
<dbReference type="AlphaFoldDB" id="A0A1W2AM24"/>
<dbReference type="OrthoDB" id="6398367at2"/>
<proteinExistence type="predicted"/>
<dbReference type="PROSITE" id="PS51257">
    <property type="entry name" value="PROKAR_LIPOPROTEIN"/>
    <property type="match status" value="1"/>
</dbReference>
<evidence type="ECO:0008006" key="3">
    <source>
        <dbReference type="Google" id="ProtNLM"/>
    </source>
</evidence>
<dbReference type="RefSeq" id="WP_084017190.1">
    <property type="nucleotide sequence ID" value="NZ_FWXS01000004.1"/>
</dbReference>
<dbReference type="EMBL" id="FWXS01000004">
    <property type="protein sequence ID" value="SMC61654.1"/>
    <property type="molecule type" value="Genomic_DNA"/>
</dbReference>
<sequence>MNKALTLLIFTFILMSCEGPYIFNRVITQKDGTKMLFGGVEESAFHKEPFSTWYLTEYDSYKPNNEMIKDFKGKLRRYRIEVFMGTWCEDSKREYPRLMKILNEAKFPQKRMVTYAVNENKRSFYGEDQGKDIRFVPTIIFYRGGDEVGRIVESPVSGSLEEDILMIVNEMPNTPNYAED</sequence>
<organism evidence="1 2">
    <name type="scientific">Moheibacter sediminis</name>
    <dbReference type="NCBI Taxonomy" id="1434700"/>
    <lineage>
        <taxon>Bacteria</taxon>
        <taxon>Pseudomonadati</taxon>
        <taxon>Bacteroidota</taxon>
        <taxon>Flavobacteriia</taxon>
        <taxon>Flavobacteriales</taxon>
        <taxon>Weeksellaceae</taxon>
        <taxon>Moheibacter</taxon>
    </lineage>
</organism>
<dbReference type="Proteomes" id="UP000192393">
    <property type="component" value="Unassembled WGS sequence"/>
</dbReference>
<gene>
    <name evidence="1" type="ORF">SAMN06296427_104282</name>
</gene>
<dbReference type="InterPro" id="IPR036249">
    <property type="entry name" value="Thioredoxin-like_sf"/>
</dbReference>
<dbReference type="CDD" id="cd02947">
    <property type="entry name" value="TRX_family"/>
    <property type="match status" value="1"/>
</dbReference>
<evidence type="ECO:0000313" key="2">
    <source>
        <dbReference type="Proteomes" id="UP000192393"/>
    </source>
</evidence>
<dbReference type="Gene3D" id="3.40.30.10">
    <property type="entry name" value="Glutaredoxin"/>
    <property type="match status" value="1"/>
</dbReference>
<keyword evidence="2" id="KW-1185">Reference proteome</keyword>
<reference evidence="1 2" key="1">
    <citation type="submission" date="2017-04" db="EMBL/GenBank/DDBJ databases">
        <authorList>
            <person name="Afonso C.L."/>
            <person name="Miller P.J."/>
            <person name="Scott M.A."/>
            <person name="Spackman E."/>
            <person name="Goraichik I."/>
            <person name="Dimitrov K.M."/>
            <person name="Suarez D.L."/>
            <person name="Swayne D.E."/>
        </authorList>
    </citation>
    <scope>NUCLEOTIDE SEQUENCE [LARGE SCALE GENOMIC DNA]</scope>
    <source>
        <strain evidence="1 2">CGMCC 1.12708</strain>
    </source>
</reference>
<name>A0A1W2AM24_9FLAO</name>